<dbReference type="PROSITE" id="PS00211">
    <property type="entry name" value="ABC_TRANSPORTER_1"/>
    <property type="match status" value="1"/>
</dbReference>
<evidence type="ECO:0000256" key="3">
    <source>
        <dbReference type="ARBA" id="ARBA00022741"/>
    </source>
</evidence>
<evidence type="ECO:0000256" key="1">
    <source>
        <dbReference type="ARBA" id="ARBA00005417"/>
    </source>
</evidence>
<feature type="domain" description="ABC transporter" evidence="5">
    <location>
        <begin position="3"/>
        <end position="242"/>
    </location>
</feature>
<evidence type="ECO:0000256" key="4">
    <source>
        <dbReference type="ARBA" id="ARBA00022840"/>
    </source>
</evidence>
<dbReference type="Proteomes" id="UP000198752">
    <property type="component" value="Unassembled WGS sequence"/>
</dbReference>
<dbReference type="GO" id="GO:0016887">
    <property type="term" value="F:ATP hydrolysis activity"/>
    <property type="evidence" value="ECO:0007669"/>
    <property type="project" value="InterPro"/>
</dbReference>
<dbReference type="PANTHER" id="PTHR42734:SF17">
    <property type="entry name" value="METAL TRANSPORT SYSTEM ATP-BINDING PROTEIN TM_0124-RELATED"/>
    <property type="match status" value="1"/>
</dbReference>
<sequence>MIIDARKISWVRSDHTVLKNVDWQVRQGEHWSLVGLNGSGKTTLLKMINGYIWPTSGKLTVLNRPFGTCDLRELRKKIGWVSSALSEKIRPGERPEAIVLSGKFASIGLYEQPSPAERAMAYELLHKLGCKSFENRPFGLLSQGEKQRVLIARALMADPELLILDEPCNGLDLFAREQMLSIIAELANSPETPSMIFVTHHVEELLPCFEHTLLLKAGTVFKSGPTGEVMTPEIMTAFYDHRVSVQRQGRRLSVALNDDAAMESKF</sequence>
<evidence type="ECO:0000256" key="2">
    <source>
        <dbReference type="ARBA" id="ARBA00022448"/>
    </source>
</evidence>
<reference evidence="7" key="1">
    <citation type="submission" date="2016-10" db="EMBL/GenBank/DDBJ databases">
        <authorList>
            <person name="Varghese N."/>
            <person name="Submissions S."/>
        </authorList>
    </citation>
    <scope>NUCLEOTIDE SEQUENCE [LARGE SCALE GENOMIC DNA]</scope>
    <source>
        <strain evidence="7">ATCC 700379</strain>
    </source>
</reference>
<proteinExistence type="inferred from homology"/>
<keyword evidence="2" id="KW-0813">Transport</keyword>
<dbReference type="InterPro" id="IPR003593">
    <property type="entry name" value="AAA+_ATPase"/>
</dbReference>
<comment type="similarity">
    <text evidence="1">Belongs to the ABC transporter superfamily.</text>
</comment>
<dbReference type="SMART" id="SM00382">
    <property type="entry name" value="AAA"/>
    <property type="match status" value="1"/>
</dbReference>
<dbReference type="InterPro" id="IPR027417">
    <property type="entry name" value="P-loop_NTPase"/>
</dbReference>
<gene>
    <name evidence="6" type="ORF">SAMN02982927_00890</name>
</gene>
<dbReference type="AlphaFoldDB" id="A0A1I2PQ18"/>
<dbReference type="PANTHER" id="PTHR42734">
    <property type="entry name" value="METAL TRANSPORT SYSTEM ATP-BINDING PROTEIN TM_0124-RELATED"/>
    <property type="match status" value="1"/>
</dbReference>
<dbReference type="InterPro" id="IPR003439">
    <property type="entry name" value="ABC_transporter-like_ATP-bd"/>
</dbReference>
<protein>
    <submittedName>
        <fullName evidence="6">Iron complex transport system ATP-binding protein</fullName>
    </submittedName>
</protein>
<dbReference type="STRING" id="269670.SAMN02982927_00890"/>
<dbReference type="RefSeq" id="WP_093670464.1">
    <property type="nucleotide sequence ID" value="NZ_FOOY01000005.1"/>
</dbReference>
<organism evidence="6 7">
    <name type="scientific">Sporolactobacillus nakayamae</name>
    <dbReference type="NCBI Taxonomy" id="269670"/>
    <lineage>
        <taxon>Bacteria</taxon>
        <taxon>Bacillati</taxon>
        <taxon>Bacillota</taxon>
        <taxon>Bacilli</taxon>
        <taxon>Bacillales</taxon>
        <taxon>Sporolactobacillaceae</taxon>
        <taxon>Sporolactobacillus</taxon>
    </lineage>
</organism>
<evidence type="ECO:0000313" key="6">
    <source>
        <dbReference type="EMBL" id="SFG17189.1"/>
    </source>
</evidence>
<name>A0A1I2PQ18_9BACL</name>
<evidence type="ECO:0000259" key="5">
    <source>
        <dbReference type="PROSITE" id="PS50893"/>
    </source>
</evidence>
<dbReference type="OrthoDB" id="9789994at2"/>
<evidence type="ECO:0000313" key="7">
    <source>
        <dbReference type="Proteomes" id="UP000198752"/>
    </source>
</evidence>
<accession>A0A1I2PQ18</accession>
<dbReference type="Pfam" id="PF00005">
    <property type="entry name" value="ABC_tran"/>
    <property type="match status" value="1"/>
</dbReference>
<keyword evidence="7" id="KW-1185">Reference proteome</keyword>
<dbReference type="PROSITE" id="PS50893">
    <property type="entry name" value="ABC_TRANSPORTER_2"/>
    <property type="match status" value="1"/>
</dbReference>
<dbReference type="SUPFAM" id="SSF52540">
    <property type="entry name" value="P-loop containing nucleoside triphosphate hydrolases"/>
    <property type="match status" value="1"/>
</dbReference>
<dbReference type="EMBL" id="FOOY01000005">
    <property type="protein sequence ID" value="SFG17189.1"/>
    <property type="molecule type" value="Genomic_DNA"/>
</dbReference>
<keyword evidence="3" id="KW-0547">Nucleotide-binding</keyword>
<dbReference type="GO" id="GO:0005524">
    <property type="term" value="F:ATP binding"/>
    <property type="evidence" value="ECO:0007669"/>
    <property type="project" value="UniProtKB-KW"/>
</dbReference>
<dbReference type="InterPro" id="IPR017871">
    <property type="entry name" value="ABC_transporter-like_CS"/>
</dbReference>
<keyword evidence="4 6" id="KW-0067">ATP-binding</keyword>
<dbReference type="InterPro" id="IPR050153">
    <property type="entry name" value="Metal_Ion_Import_ABC"/>
</dbReference>
<dbReference type="Gene3D" id="3.40.50.300">
    <property type="entry name" value="P-loop containing nucleotide triphosphate hydrolases"/>
    <property type="match status" value="1"/>
</dbReference>